<reference evidence="2 3" key="1">
    <citation type="submission" date="2016-12" db="EMBL/GenBank/DDBJ databases">
        <title>The draft genome sequence of Actinophytocola xinjiangensis.</title>
        <authorList>
            <person name="Wang W."/>
            <person name="Yuan L."/>
        </authorList>
    </citation>
    <scope>NUCLEOTIDE SEQUENCE [LARGE SCALE GENOMIC DNA]</scope>
    <source>
        <strain evidence="2 3">CGMCC 4.4663</strain>
    </source>
</reference>
<dbReference type="SUPFAM" id="SSF51735">
    <property type="entry name" value="NAD(P)-binding Rossmann-fold domains"/>
    <property type="match status" value="1"/>
</dbReference>
<sequence>MRILVFGATGNVGRALVDRLAGEPVRLRAMARTPGTAGLPAGVEVVRGDLTDLDSVAAALSGVDRVFLLWPLGGGELTGSVVTLIAAHARRIVYLSAIGVSEDGTPAPDPILQFHTDIEQAVRASGVEWTFVRSGGMASNTLGWAGQIRESATVSWVHGEGGRALVHEADLAEVAALALLTDRLVGTSPEITGPTVLTQREQAAAIGTALGHPVTWHELPAADVRTHLVDTGWPPDAADGALRAWAGLVDNPEVPTPDHEAVTGRRARTFAQWATDHADAFR</sequence>
<feature type="domain" description="NAD(P)-binding" evidence="1">
    <location>
        <begin position="7"/>
        <end position="179"/>
    </location>
</feature>
<dbReference type="PANTHER" id="PTHR43162:SF1">
    <property type="entry name" value="PRESTALK A DIFFERENTIATION PROTEIN A"/>
    <property type="match status" value="1"/>
</dbReference>
<organism evidence="2 3">
    <name type="scientific">Actinophytocola xinjiangensis</name>
    <dbReference type="NCBI Taxonomy" id="485602"/>
    <lineage>
        <taxon>Bacteria</taxon>
        <taxon>Bacillati</taxon>
        <taxon>Actinomycetota</taxon>
        <taxon>Actinomycetes</taxon>
        <taxon>Pseudonocardiales</taxon>
        <taxon>Pseudonocardiaceae</taxon>
    </lineage>
</organism>
<dbReference type="Gene3D" id="3.40.50.720">
    <property type="entry name" value="NAD(P)-binding Rossmann-like Domain"/>
    <property type="match status" value="1"/>
</dbReference>
<dbReference type="Pfam" id="PF13460">
    <property type="entry name" value="NAD_binding_10"/>
    <property type="match status" value="1"/>
</dbReference>
<name>A0A7Z0WL31_9PSEU</name>
<dbReference type="InterPro" id="IPR016040">
    <property type="entry name" value="NAD(P)-bd_dom"/>
</dbReference>
<dbReference type="Gene3D" id="3.90.25.10">
    <property type="entry name" value="UDP-galactose 4-epimerase, domain 1"/>
    <property type="match status" value="1"/>
</dbReference>
<keyword evidence="3" id="KW-1185">Reference proteome</keyword>
<dbReference type="InterPro" id="IPR051604">
    <property type="entry name" value="Ergot_Alk_Oxidoreductase"/>
</dbReference>
<dbReference type="PANTHER" id="PTHR43162">
    <property type="match status" value="1"/>
</dbReference>
<gene>
    <name evidence="2" type="ORF">BLA60_18630</name>
</gene>
<accession>A0A7Z0WL31</accession>
<proteinExistence type="predicted"/>
<evidence type="ECO:0000313" key="3">
    <source>
        <dbReference type="Proteomes" id="UP000185696"/>
    </source>
</evidence>
<dbReference type="Proteomes" id="UP000185696">
    <property type="component" value="Unassembled WGS sequence"/>
</dbReference>
<protein>
    <recommendedName>
        <fullName evidence="1">NAD(P)-binding domain-containing protein</fullName>
    </recommendedName>
</protein>
<comment type="caution">
    <text evidence="2">The sequence shown here is derived from an EMBL/GenBank/DDBJ whole genome shotgun (WGS) entry which is preliminary data.</text>
</comment>
<evidence type="ECO:0000259" key="1">
    <source>
        <dbReference type="Pfam" id="PF13460"/>
    </source>
</evidence>
<dbReference type="AlphaFoldDB" id="A0A7Z0WL31"/>
<evidence type="ECO:0000313" key="2">
    <source>
        <dbReference type="EMBL" id="OLF09861.1"/>
    </source>
</evidence>
<dbReference type="InterPro" id="IPR036291">
    <property type="entry name" value="NAD(P)-bd_dom_sf"/>
</dbReference>
<dbReference type="EMBL" id="MSIF01000008">
    <property type="protein sequence ID" value="OLF09861.1"/>
    <property type="molecule type" value="Genomic_DNA"/>
</dbReference>